<keyword evidence="3" id="KW-1185">Reference proteome</keyword>
<accession>A0A560KC20</accession>
<dbReference type="RefSeq" id="WP_161495474.1">
    <property type="nucleotide sequence ID" value="NZ_LWIG01000059.1"/>
</dbReference>
<evidence type="ECO:0000313" key="2">
    <source>
        <dbReference type="EMBL" id="TWB80865.1"/>
    </source>
</evidence>
<organism evidence="2 3">
    <name type="scientific">Bradyrhizobium sacchari</name>
    <dbReference type="NCBI Taxonomy" id="1399419"/>
    <lineage>
        <taxon>Bacteria</taxon>
        <taxon>Pseudomonadati</taxon>
        <taxon>Pseudomonadota</taxon>
        <taxon>Alphaproteobacteria</taxon>
        <taxon>Hyphomicrobiales</taxon>
        <taxon>Nitrobacteraceae</taxon>
        <taxon>Bradyrhizobium</taxon>
    </lineage>
</organism>
<dbReference type="OrthoDB" id="9777147at2"/>
<dbReference type="AlphaFoldDB" id="A0A560KC20"/>
<sequence length="47" mass="5247">MIGYLRDYANAITAVAYVFAILGLFLALNGKIELGIAAMLWSWFLDH</sequence>
<protein>
    <submittedName>
        <fullName evidence="2">Uncharacterized protein</fullName>
    </submittedName>
</protein>
<keyword evidence="1" id="KW-1133">Transmembrane helix</keyword>
<comment type="caution">
    <text evidence="2">The sequence shown here is derived from an EMBL/GenBank/DDBJ whole genome shotgun (WGS) entry which is preliminary data.</text>
</comment>
<dbReference type="Proteomes" id="UP000315914">
    <property type="component" value="Unassembled WGS sequence"/>
</dbReference>
<dbReference type="EMBL" id="VITW01000002">
    <property type="protein sequence ID" value="TWB80865.1"/>
    <property type="molecule type" value="Genomic_DNA"/>
</dbReference>
<proteinExistence type="predicted"/>
<evidence type="ECO:0000256" key="1">
    <source>
        <dbReference type="SAM" id="Phobius"/>
    </source>
</evidence>
<gene>
    <name evidence="2" type="ORF">FBZ95_10282</name>
</gene>
<evidence type="ECO:0000313" key="3">
    <source>
        <dbReference type="Proteomes" id="UP000315914"/>
    </source>
</evidence>
<keyword evidence="1" id="KW-0812">Transmembrane</keyword>
<reference evidence="2 3" key="1">
    <citation type="submission" date="2019-06" db="EMBL/GenBank/DDBJ databases">
        <title>Genomic Encyclopedia of Type Strains, Phase IV (KMG-V): Genome sequencing to study the core and pangenomes of soil and plant-associated prokaryotes.</title>
        <authorList>
            <person name="Whitman W."/>
        </authorList>
    </citation>
    <scope>NUCLEOTIDE SEQUENCE [LARGE SCALE GENOMIC DNA]</scope>
    <source>
        <strain evidence="2 3">BR 10556</strain>
    </source>
</reference>
<name>A0A560KC20_9BRAD</name>
<keyword evidence="1" id="KW-0472">Membrane</keyword>
<feature type="transmembrane region" description="Helical" evidence="1">
    <location>
        <begin position="12"/>
        <end position="44"/>
    </location>
</feature>